<dbReference type="Proteomes" id="UP000313359">
    <property type="component" value="Unassembled WGS sequence"/>
</dbReference>
<dbReference type="EMBL" id="ML122441">
    <property type="protein sequence ID" value="RPD52095.1"/>
    <property type="molecule type" value="Genomic_DNA"/>
</dbReference>
<proteinExistence type="predicted"/>
<feature type="region of interest" description="Disordered" evidence="1">
    <location>
        <begin position="114"/>
        <end position="133"/>
    </location>
</feature>
<dbReference type="OrthoDB" id="2756650at2759"/>
<dbReference type="AlphaFoldDB" id="A0A5C2RNJ7"/>
<gene>
    <name evidence="2" type="ORF">L227DRAFT_478336</name>
</gene>
<evidence type="ECO:0000313" key="3">
    <source>
        <dbReference type="Proteomes" id="UP000313359"/>
    </source>
</evidence>
<feature type="non-terminal residue" evidence="2">
    <location>
        <position position="316"/>
    </location>
</feature>
<evidence type="ECO:0000256" key="1">
    <source>
        <dbReference type="SAM" id="MobiDB-lite"/>
    </source>
</evidence>
<name>A0A5C2RNJ7_9APHY</name>
<organism evidence="2 3">
    <name type="scientific">Lentinus tigrinus ALCF2SS1-6</name>
    <dbReference type="NCBI Taxonomy" id="1328759"/>
    <lineage>
        <taxon>Eukaryota</taxon>
        <taxon>Fungi</taxon>
        <taxon>Dikarya</taxon>
        <taxon>Basidiomycota</taxon>
        <taxon>Agaricomycotina</taxon>
        <taxon>Agaricomycetes</taxon>
        <taxon>Polyporales</taxon>
        <taxon>Polyporaceae</taxon>
        <taxon>Lentinus</taxon>
    </lineage>
</organism>
<accession>A0A5C2RNJ7</accession>
<reference evidence="2" key="1">
    <citation type="journal article" date="2018" name="Genome Biol. Evol.">
        <title>Genomics and development of Lentinus tigrinus, a white-rot wood-decaying mushroom with dimorphic fruiting bodies.</title>
        <authorList>
            <person name="Wu B."/>
            <person name="Xu Z."/>
            <person name="Knudson A."/>
            <person name="Carlson A."/>
            <person name="Chen N."/>
            <person name="Kovaka S."/>
            <person name="LaButti K."/>
            <person name="Lipzen A."/>
            <person name="Pennachio C."/>
            <person name="Riley R."/>
            <person name="Schakwitz W."/>
            <person name="Umezawa K."/>
            <person name="Ohm R.A."/>
            <person name="Grigoriev I.V."/>
            <person name="Nagy L.G."/>
            <person name="Gibbons J."/>
            <person name="Hibbett D."/>
        </authorList>
    </citation>
    <scope>NUCLEOTIDE SEQUENCE [LARGE SCALE GENOMIC DNA]</scope>
    <source>
        <strain evidence="2">ALCF2SS1-6</strain>
    </source>
</reference>
<evidence type="ECO:0000313" key="2">
    <source>
        <dbReference type="EMBL" id="RPD52095.1"/>
    </source>
</evidence>
<sequence length="316" mass="36373">PSKSLCLSPFYQLPAAWEAALRAVSPVPLSVSSAVYFYPPPFLLDTISSLAPLADDCEHPQHARSDEKVHRYLHNLVRIRRFLRARIFDPSLSHEPLSISEWRAALWGDYQMKTHPPNAARSPSDLRRAQRRQDRRNAVSRLFARVAQLRSYREDELVRCGEDKLEMKDIAKDSHLRRRLLWEAHELNFRAEIMALDTLLVQKSTWLEVHRWEREGQVSTIWGPRASAISILPTEDSPHDFRWTLPARGGSQAELSLDTLVAFARVMTRWPGCPEEIVQAGVEDVAQADMERVQALAVNFYVRTFVKHYLRLPVPP</sequence>
<protein>
    <submittedName>
        <fullName evidence="2">Uncharacterized protein</fullName>
    </submittedName>
</protein>
<feature type="compositionally biased region" description="Basic and acidic residues" evidence="1">
    <location>
        <begin position="124"/>
        <end position="133"/>
    </location>
</feature>
<keyword evidence="3" id="KW-1185">Reference proteome</keyword>
<feature type="non-terminal residue" evidence="2">
    <location>
        <position position="1"/>
    </location>
</feature>